<keyword evidence="5" id="KW-0677">Repeat</keyword>
<dbReference type="Pfam" id="PF18391">
    <property type="entry name" value="CHIP_TPR_N"/>
    <property type="match status" value="1"/>
</dbReference>
<evidence type="ECO:0000256" key="4">
    <source>
        <dbReference type="ARBA" id="ARBA00022679"/>
    </source>
</evidence>
<name>A0A9P4S4I5_9PEZI</name>
<evidence type="ECO:0000259" key="11">
    <source>
        <dbReference type="PROSITE" id="PS51698"/>
    </source>
</evidence>
<dbReference type="InterPro" id="IPR003613">
    <property type="entry name" value="Ubox_domain"/>
</dbReference>
<dbReference type="SUPFAM" id="SSF48452">
    <property type="entry name" value="TPR-like"/>
    <property type="match status" value="1"/>
</dbReference>
<dbReference type="GO" id="GO:0071218">
    <property type="term" value="P:cellular response to misfolded protein"/>
    <property type="evidence" value="ECO:0007669"/>
    <property type="project" value="TreeGrafter"/>
</dbReference>
<dbReference type="SUPFAM" id="SSF57850">
    <property type="entry name" value="RING/U-box"/>
    <property type="match status" value="1"/>
</dbReference>
<dbReference type="SMART" id="SM00028">
    <property type="entry name" value="TPR"/>
    <property type="match status" value="3"/>
</dbReference>
<feature type="domain" description="U-box" evidence="11">
    <location>
        <begin position="209"/>
        <end position="282"/>
    </location>
</feature>
<dbReference type="Gene3D" id="1.25.40.10">
    <property type="entry name" value="Tetratricopeptide repeat domain"/>
    <property type="match status" value="1"/>
</dbReference>
<dbReference type="InterPro" id="IPR019734">
    <property type="entry name" value="TPR_rpt"/>
</dbReference>
<keyword evidence="8" id="KW-0697">Rotamase</keyword>
<sequence length="286" mass="32898">MAHIADQLKEKGNACFKNGDFESAEAFYSQAIQKYSSNPILWTNRANARVKLERWEGVVDDCLHSIELLRDNMKAYFYLAQAQFAINHPNEAMSSALMAYELCIKSTSQTSSAQTISNLVLKCKKMKWEARERERLRRKSELLGELEDKLQDDMKAELQNIERRKGGDEIGVVTAEEEKANVRETWEKKIGDLRSAFALSDPQNLAVRDVPDYLVDNISFEIMHDPVVTKNGNSYERATLIEHLKRNPYDPLTREPLTIGELRPNIALRQACQEFMETNSGWAYDW</sequence>
<comment type="caution">
    <text evidence="12">The sequence shown here is derived from an EMBL/GenBank/DDBJ whole genome shotgun (WGS) entry which is preliminary data.</text>
</comment>
<dbReference type="GO" id="GO:0006515">
    <property type="term" value="P:protein quality control for misfolded or incompletely synthesized proteins"/>
    <property type="evidence" value="ECO:0007669"/>
    <property type="project" value="TreeGrafter"/>
</dbReference>
<dbReference type="InterPro" id="IPR013083">
    <property type="entry name" value="Znf_RING/FYVE/PHD"/>
</dbReference>
<dbReference type="InterPro" id="IPR045202">
    <property type="entry name" value="CHIP_RING-Ubox"/>
</dbReference>
<dbReference type="Pfam" id="PF04564">
    <property type="entry name" value="U-box"/>
    <property type="match status" value="1"/>
</dbReference>
<evidence type="ECO:0000256" key="3">
    <source>
        <dbReference type="ARBA" id="ARBA00013194"/>
    </source>
</evidence>
<dbReference type="PANTHER" id="PTHR46803:SF2">
    <property type="entry name" value="E3 UBIQUITIN-PROTEIN LIGASE CHIP"/>
    <property type="match status" value="1"/>
</dbReference>
<dbReference type="GO" id="GO:0051087">
    <property type="term" value="F:protein-folding chaperone binding"/>
    <property type="evidence" value="ECO:0007669"/>
    <property type="project" value="TreeGrafter"/>
</dbReference>
<keyword evidence="6" id="KW-0833">Ubl conjugation pathway</keyword>
<dbReference type="SMART" id="SM00504">
    <property type="entry name" value="Ubox"/>
    <property type="match status" value="1"/>
</dbReference>
<evidence type="ECO:0000313" key="12">
    <source>
        <dbReference type="EMBL" id="KAF2836004.1"/>
    </source>
</evidence>
<evidence type="ECO:0000256" key="1">
    <source>
        <dbReference type="ARBA" id="ARBA00000900"/>
    </source>
</evidence>
<evidence type="ECO:0000256" key="2">
    <source>
        <dbReference type="ARBA" id="ARBA00012483"/>
    </source>
</evidence>
<comment type="catalytic activity">
    <reaction evidence="1">
        <text>S-ubiquitinyl-[E2 ubiquitin-conjugating enzyme]-L-cysteine + [acceptor protein]-L-lysine = [E2 ubiquitin-conjugating enzyme]-L-cysteine + N(6)-ubiquitinyl-[acceptor protein]-L-lysine.</text>
        <dbReference type="EC" id="2.3.2.27"/>
    </reaction>
</comment>
<organism evidence="12 13">
    <name type="scientific">Patellaria atrata CBS 101060</name>
    <dbReference type="NCBI Taxonomy" id="1346257"/>
    <lineage>
        <taxon>Eukaryota</taxon>
        <taxon>Fungi</taxon>
        <taxon>Dikarya</taxon>
        <taxon>Ascomycota</taxon>
        <taxon>Pezizomycotina</taxon>
        <taxon>Dothideomycetes</taxon>
        <taxon>Dothideomycetes incertae sedis</taxon>
        <taxon>Patellariales</taxon>
        <taxon>Patellariaceae</taxon>
        <taxon>Patellaria</taxon>
    </lineage>
</organism>
<dbReference type="GO" id="GO:0000209">
    <property type="term" value="P:protein polyubiquitination"/>
    <property type="evidence" value="ECO:0007669"/>
    <property type="project" value="TreeGrafter"/>
</dbReference>
<evidence type="ECO:0000313" key="13">
    <source>
        <dbReference type="Proteomes" id="UP000799429"/>
    </source>
</evidence>
<evidence type="ECO:0000256" key="8">
    <source>
        <dbReference type="ARBA" id="ARBA00023110"/>
    </source>
</evidence>
<dbReference type="GO" id="GO:0043161">
    <property type="term" value="P:proteasome-mediated ubiquitin-dependent protein catabolic process"/>
    <property type="evidence" value="ECO:0007669"/>
    <property type="project" value="TreeGrafter"/>
</dbReference>
<dbReference type="PROSITE" id="PS51698">
    <property type="entry name" value="U_BOX"/>
    <property type="match status" value="1"/>
</dbReference>
<dbReference type="EC" id="2.3.2.27" evidence="2"/>
<dbReference type="GO" id="GO:0045862">
    <property type="term" value="P:positive regulation of proteolysis"/>
    <property type="evidence" value="ECO:0007669"/>
    <property type="project" value="TreeGrafter"/>
</dbReference>
<protein>
    <recommendedName>
        <fullName evidence="9">E3 ubiquitin-protein ligase CHIP</fullName>
        <ecNumber evidence="2">2.3.2.27</ecNumber>
        <ecNumber evidence="3">5.2.1.8</ecNumber>
    </recommendedName>
    <alternativeName>
        <fullName evidence="10">RING-type E3 ubiquitin transferase CHIP</fullName>
    </alternativeName>
</protein>
<dbReference type="OrthoDB" id="629492at2759"/>
<evidence type="ECO:0000256" key="7">
    <source>
        <dbReference type="ARBA" id="ARBA00022803"/>
    </source>
</evidence>
<keyword evidence="13" id="KW-1185">Reference proteome</keyword>
<keyword evidence="4" id="KW-0808">Transferase</keyword>
<dbReference type="CDD" id="cd16654">
    <property type="entry name" value="RING-Ubox_CHIP"/>
    <property type="match status" value="1"/>
</dbReference>
<evidence type="ECO:0000256" key="5">
    <source>
        <dbReference type="ARBA" id="ARBA00022737"/>
    </source>
</evidence>
<dbReference type="Gene3D" id="3.30.40.10">
    <property type="entry name" value="Zinc/RING finger domain, C3HC4 (zinc finger)"/>
    <property type="match status" value="1"/>
</dbReference>
<dbReference type="InterPro" id="IPR011990">
    <property type="entry name" value="TPR-like_helical_dom_sf"/>
</dbReference>
<dbReference type="GO" id="GO:0005737">
    <property type="term" value="C:cytoplasm"/>
    <property type="evidence" value="ECO:0007669"/>
    <property type="project" value="TreeGrafter"/>
</dbReference>
<evidence type="ECO:0000256" key="9">
    <source>
        <dbReference type="ARBA" id="ARBA00044534"/>
    </source>
</evidence>
<dbReference type="GO" id="GO:0003755">
    <property type="term" value="F:peptidyl-prolyl cis-trans isomerase activity"/>
    <property type="evidence" value="ECO:0007669"/>
    <property type="project" value="UniProtKB-KW"/>
</dbReference>
<evidence type="ECO:0000256" key="10">
    <source>
        <dbReference type="ARBA" id="ARBA00044543"/>
    </source>
</evidence>
<dbReference type="EMBL" id="MU006105">
    <property type="protein sequence ID" value="KAF2836004.1"/>
    <property type="molecule type" value="Genomic_DNA"/>
</dbReference>
<gene>
    <name evidence="12" type="ORF">M501DRAFT_997224</name>
</gene>
<dbReference type="AlphaFoldDB" id="A0A9P4S4I5"/>
<keyword evidence="8" id="KW-0413">Isomerase</keyword>
<proteinExistence type="predicted"/>
<dbReference type="EC" id="5.2.1.8" evidence="3"/>
<keyword evidence="7" id="KW-0802">TPR repeat</keyword>
<dbReference type="Proteomes" id="UP000799429">
    <property type="component" value="Unassembled WGS sequence"/>
</dbReference>
<accession>A0A9P4S4I5</accession>
<dbReference type="InterPro" id="IPR041312">
    <property type="entry name" value="CHIP_TPR_N"/>
</dbReference>
<dbReference type="PANTHER" id="PTHR46803">
    <property type="entry name" value="E3 UBIQUITIN-PROTEIN LIGASE CHIP"/>
    <property type="match status" value="1"/>
</dbReference>
<evidence type="ECO:0000256" key="6">
    <source>
        <dbReference type="ARBA" id="ARBA00022786"/>
    </source>
</evidence>
<reference evidence="12" key="1">
    <citation type="journal article" date="2020" name="Stud. Mycol.">
        <title>101 Dothideomycetes genomes: a test case for predicting lifestyles and emergence of pathogens.</title>
        <authorList>
            <person name="Haridas S."/>
            <person name="Albert R."/>
            <person name="Binder M."/>
            <person name="Bloem J."/>
            <person name="Labutti K."/>
            <person name="Salamov A."/>
            <person name="Andreopoulos B."/>
            <person name="Baker S."/>
            <person name="Barry K."/>
            <person name="Bills G."/>
            <person name="Bluhm B."/>
            <person name="Cannon C."/>
            <person name="Castanera R."/>
            <person name="Culley D."/>
            <person name="Daum C."/>
            <person name="Ezra D."/>
            <person name="Gonzalez J."/>
            <person name="Henrissat B."/>
            <person name="Kuo A."/>
            <person name="Liang C."/>
            <person name="Lipzen A."/>
            <person name="Lutzoni F."/>
            <person name="Magnuson J."/>
            <person name="Mondo S."/>
            <person name="Nolan M."/>
            <person name="Ohm R."/>
            <person name="Pangilinan J."/>
            <person name="Park H.-J."/>
            <person name="Ramirez L."/>
            <person name="Alfaro M."/>
            <person name="Sun H."/>
            <person name="Tritt A."/>
            <person name="Yoshinaga Y."/>
            <person name="Zwiers L.-H."/>
            <person name="Turgeon B."/>
            <person name="Goodwin S."/>
            <person name="Spatafora J."/>
            <person name="Crous P."/>
            <person name="Grigoriev I."/>
        </authorList>
    </citation>
    <scope>NUCLEOTIDE SEQUENCE</scope>
    <source>
        <strain evidence="12">CBS 101060</strain>
    </source>
</reference>
<dbReference type="GO" id="GO:0061630">
    <property type="term" value="F:ubiquitin protein ligase activity"/>
    <property type="evidence" value="ECO:0007669"/>
    <property type="project" value="UniProtKB-EC"/>
</dbReference>